<dbReference type="Gene3D" id="1.10.10.2830">
    <property type="match status" value="1"/>
</dbReference>
<dbReference type="CDD" id="cd16393">
    <property type="entry name" value="SPO0J_N"/>
    <property type="match status" value="1"/>
</dbReference>
<sequence>MAAVYGSALIRKRILMSALSNYWELWSAVLQSLGFGSQTESSDMAKPKGGLGGRGLDSLLAGTIEDAAGDRLTTVAVDDIKPGRYQPRSQMDDESLQELAESIRAQGIIQPVIVREHGLSQYELIAGERRWRASQLAGLSEIPVVVKNISDEAALAMGLIENIQRENLNPIEEAQGLKRLVDEFGLTHETVAKAVGRSRSAVSNSLRLLALPEPVQDLLYSRHLEMGHARALLPLPVVEQLELARKAVKNGWSVREVERRSQLAQQEKKTEKPKTVNPDIRRLNEVLTEALGVNAEVQTGNNRKGKVVLHFDNPETFAALMKRLGVELPD</sequence>
<dbReference type="NCBIfam" id="TIGR00180">
    <property type="entry name" value="parB_part"/>
    <property type="match status" value="1"/>
</dbReference>
<comment type="similarity">
    <text evidence="1">Belongs to the ParB family.</text>
</comment>
<dbReference type="FunFam" id="3.90.1530.30:FF:000001">
    <property type="entry name" value="Chromosome partitioning protein ParB"/>
    <property type="match status" value="1"/>
</dbReference>
<dbReference type="HOGENOM" id="CLU_023853_0_0_4"/>
<dbReference type="InterPro" id="IPR050336">
    <property type="entry name" value="Chromosome_partition/occlusion"/>
</dbReference>
<gene>
    <name evidence="6" type="primary">cysJ</name>
    <name evidence="6" type="ORF">HMPREF9371_2109</name>
</gene>
<dbReference type="GO" id="GO:0005694">
    <property type="term" value="C:chromosome"/>
    <property type="evidence" value="ECO:0007669"/>
    <property type="project" value="TreeGrafter"/>
</dbReference>
<dbReference type="AlphaFoldDB" id="G4CKG9"/>
<evidence type="ECO:0000256" key="2">
    <source>
        <dbReference type="ARBA" id="ARBA00022829"/>
    </source>
</evidence>
<dbReference type="GO" id="GO:0003677">
    <property type="term" value="F:DNA binding"/>
    <property type="evidence" value="ECO:0007669"/>
    <property type="project" value="UniProtKB-KW"/>
</dbReference>
<evidence type="ECO:0000256" key="3">
    <source>
        <dbReference type="ARBA" id="ARBA00023125"/>
    </source>
</evidence>
<keyword evidence="7" id="KW-1185">Reference proteome</keyword>
<dbReference type="PANTHER" id="PTHR33375">
    <property type="entry name" value="CHROMOSOME-PARTITIONING PROTEIN PARB-RELATED"/>
    <property type="match status" value="1"/>
</dbReference>
<dbReference type="EC" id="1.8.1.2" evidence="6"/>
<proteinExistence type="inferred from homology"/>
<name>G4CKG9_9NEIS</name>
<dbReference type="STRING" id="1032488.HMPREF9371_2109"/>
<dbReference type="Pfam" id="PF23552">
    <property type="entry name" value="ParB_C"/>
    <property type="match status" value="1"/>
</dbReference>
<keyword evidence="2" id="KW-0159">Chromosome partition</keyword>
<dbReference type="EMBL" id="AGAY01000073">
    <property type="protein sequence ID" value="EGY51645.1"/>
    <property type="molecule type" value="Genomic_DNA"/>
</dbReference>
<reference evidence="6 7" key="1">
    <citation type="submission" date="2011-05" db="EMBL/GenBank/DDBJ databases">
        <authorList>
            <person name="Muzny D."/>
            <person name="Qin X."/>
            <person name="Deng J."/>
            <person name="Jiang H."/>
            <person name="Liu Y."/>
            <person name="Qu J."/>
            <person name="Song X.-Z."/>
            <person name="Zhang L."/>
            <person name="Thornton R."/>
            <person name="Coyle M."/>
            <person name="Francisco L."/>
            <person name="Jackson L."/>
            <person name="Javaid M."/>
            <person name="Korchina V."/>
            <person name="Kovar C."/>
            <person name="Mata R."/>
            <person name="Mathew T."/>
            <person name="Ngo R."/>
            <person name="Nguyen L."/>
            <person name="Nguyen N."/>
            <person name="Okwuonu G."/>
            <person name="Ongeri F."/>
            <person name="Pham C."/>
            <person name="Simmons D."/>
            <person name="Wilczek-Boney K."/>
            <person name="Hale W."/>
            <person name="Jakkamsetti A."/>
            <person name="Pham P."/>
            <person name="Ruth R."/>
            <person name="San Lucas F."/>
            <person name="Warren J."/>
            <person name="Zhang J."/>
            <person name="Zhao Z."/>
            <person name="Zhou C."/>
            <person name="Zhu D."/>
            <person name="Lee S."/>
            <person name="Bess C."/>
            <person name="Blankenburg K."/>
            <person name="Forbes L."/>
            <person name="Fu Q."/>
            <person name="Gubbala S."/>
            <person name="Hirani K."/>
            <person name="Jayaseelan J.C."/>
            <person name="Lara F."/>
            <person name="Munidasa M."/>
            <person name="Palculict T."/>
            <person name="Patil S."/>
            <person name="Pu L.-L."/>
            <person name="Saada N."/>
            <person name="Tang L."/>
            <person name="Weissenberger G."/>
            <person name="Zhu Y."/>
            <person name="Hemphill L."/>
            <person name="Shang Y."/>
            <person name="Youmans B."/>
            <person name="Ayvaz T."/>
            <person name="Ross M."/>
            <person name="Santibanez J."/>
            <person name="Aqrawi P."/>
            <person name="Gross S."/>
            <person name="Joshi V."/>
            <person name="Fowler G."/>
            <person name="Nazareth L."/>
            <person name="Reid J."/>
            <person name="Worley K."/>
            <person name="Petrosino J."/>
            <person name="Highlander S."/>
            <person name="Gibbs R."/>
        </authorList>
    </citation>
    <scope>NUCLEOTIDE SEQUENCE [LARGE SCALE GENOMIC DNA]</scope>
    <source>
        <strain evidence="6 7">871</strain>
    </source>
</reference>
<evidence type="ECO:0000259" key="5">
    <source>
        <dbReference type="SMART" id="SM00470"/>
    </source>
</evidence>
<dbReference type="InterPro" id="IPR004437">
    <property type="entry name" value="ParB/RepB/Spo0J"/>
</dbReference>
<organism evidence="6 7">
    <name type="scientific">Neisseria shayeganii 871</name>
    <dbReference type="NCBI Taxonomy" id="1032488"/>
    <lineage>
        <taxon>Bacteria</taxon>
        <taxon>Pseudomonadati</taxon>
        <taxon>Pseudomonadota</taxon>
        <taxon>Betaproteobacteria</taxon>
        <taxon>Neisseriales</taxon>
        <taxon>Neisseriaceae</taxon>
        <taxon>Neisseria</taxon>
    </lineage>
</organism>
<keyword evidence="6" id="KW-0560">Oxidoreductase</keyword>
<dbReference type="GO" id="GO:0004783">
    <property type="term" value="F:sulfite reductase (NADPH) activity"/>
    <property type="evidence" value="ECO:0007669"/>
    <property type="project" value="UniProtKB-EC"/>
</dbReference>
<protein>
    <submittedName>
        <fullName evidence="6">Sulfite reductase [NADPH] hemoprotein alpha subunit</fullName>
        <ecNumber evidence="6">1.8.1.2</ecNumber>
    </submittedName>
</protein>
<comment type="function">
    <text evidence="4">Involved in chromosome partition. Localize to both poles of the predivisional cell following completion of DNA replication. Binds to the DNA origin of replication.</text>
</comment>
<accession>G4CKG9</accession>
<comment type="caution">
    <text evidence="6">The sequence shown here is derived from an EMBL/GenBank/DDBJ whole genome shotgun (WGS) entry which is preliminary data.</text>
</comment>
<dbReference type="Gene3D" id="3.90.1530.30">
    <property type="match status" value="1"/>
</dbReference>
<dbReference type="PATRIC" id="fig|1032488.3.peg.2000"/>
<evidence type="ECO:0000313" key="6">
    <source>
        <dbReference type="EMBL" id="EGY51645.1"/>
    </source>
</evidence>
<dbReference type="PANTHER" id="PTHR33375:SF1">
    <property type="entry name" value="CHROMOSOME-PARTITIONING PROTEIN PARB-RELATED"/>
    <property type="match status" value="1"/>
</dbReference>
<dbReference type="Pfam" id="PF02195">
    <property type="entry name" value="ParB_N"/>
    <property type="match status" value="1"/>
</dbReference>
<feature type="domain" description="ParB-like N-terminal" evidence="5">
    <location>
        <begin position="73"/>
        <end position="163"/>
    </location>
</feature>
<keyword evidence="3" id="KW-0238">DNA-binding</keyword>
<evidence type="ECO:0000256" key="1">
    <source>
        <dbReference type="ARBA" id="ARBA00006295"/>
    </source>
</evidence>
<dbReference type="InterPro" id="IPR003115">
    <property type="entry name" value="ParB_N"/>
</dbReference>
<evidence type="ECO:0000256" key="4">
    <source>
        <dbReference type="ARBA" id="ARBA00025472"/>
    </source>
</evidence>
<dbReference type="GO" id="GO:0007059">
    <property type="term" value="P:chromosome segregation"/>
    <property type="evidence" value="ECO:0007669"/>
    <property type="project" value="UniProtKB-KW"/>
</dbReference>
<dbReference type="GO" id="GO:0045881">
    <property type="term" value="P:positive regulation of sporulation resulting in formation of a cellular spore"/>
    <property type="evidence" value="ECO:0007669"/>
    <property type="project" value="TreeGrafter"/>
</dbReference>
<dbReference type="SMART" id="SM00470">
    <property type="entry name" value="ParB"/>
    <property type="match status" value="1"/>
</dbReference>
<dbReference type="FunFam" id="1.10.10.2830:FF:000001">
    <property type="entry name" value="Chromosome partitioning protein ParB"/>
    <property type="match status" value="1"/>
</dbReference>
<dbReference type="InterPro" id="IPR041468">
    <property type="entry name" value="HTH_ParB/Spo0J"/>
</dbReference>
<dbReference type="InterPro" id="IPR036086">
    <property type="entry name" value="ParB/Sulfiredoxin_sf"/>
</dbReference>
<dbReference type="SUPFAM" id="SSF109709">
    <property type="entry name" value="KorB DNA-binding domain-like"/>
    <property type="match status" value="1"/>
</dbReference>
<dbReference type="Proteomes" id="UP000003019">
    <property type="component" value="Unassembled WGS sequence"/>
</dbReference>
<dbReference type="InterPro" id="IPR057240">
    <property type="entry name" value="ParB_dimer_C"/>
</dbReference>
<dbReference type="SUPFAM" id="SSF110849">
    <property type="entry name" value="ParB/Sulfiredoxin"/>
    <property type="match status" value="1"/>
</dbReference>
<evidence type="ECO:0000313" key="7">
    <source>
        <dbReference type="Proteomes" id="UP000003019"/>
    </source>
</evidence>
<dbReference type="Pfam" id="PF17762">
    <property type="entry name" value="HTH_ParB"/>
    <property type="match status" value="1"/>
</dbReference>